<dbReference type="EMBL" id="PKPP01013210">
    <property type="protein sequence ID" value="PWA41241.1"/>
    <property type="molecule type" value="Genomic_DNA"/>
</dbReference>
<evidence type="ECO:0000256" key="1">
    <source>
        <dbReference type="SAM" id="MobiDB-lite"/>
    </source>
</evidence>
<proteinExistence type="predicted"/>
<dbReference type="AlphaFoldDB" id="A0A2U1KWU7"/>
<dbReference type="SUPFAM" id="SSF54001">
    <property type="entry name" value="Cysteine proteinases"/>
    <property type="match status" value="1"/>
</dbReference>
<accession>A0A2U1KWU7</accession>
<gene>
    <name evidence="2" type="ORF">CTI12_AA555390</name>
</gene>
<name>A0A2U1KWU7_ARTAN</name>
<dbReference type="Gene3D" id="3.40.395.10">
    <property type="entry name" value="Adenoviral Proteinase, Chain A"/>
    <property type="match status" value="1"/>
</dbReference>
<evidence type="ECO:0000313" key="3">
    <source>
        <dbReference type="Proteomes" id="UP000245207"/>
    </source>
</evidence>
<evidence type="ECO:0000313" key="2">
    <source>
        <dbReference type="EMBL" id="PWA41241.1"/>
    </source>
</evidence>
<dbReference type="InterPro" id="IPR038765">
    <property type="entry name" value="Papain-like_cys_pep_sf"/>
</dbReference>
<organism evidence="2 3">
    <name type="scientific">Artemisia annua</name>
    <name type="common">Sweet wormwood</name>
    <dbReference type="NCBI Taxonomy" id="35608"/>
    <lineage>
        <taxon>Eukaryota</taxon>
        <taxon>Viridiplantae</taxon>
        <taxon>Streptophyta</taxon>
        <taxon>Embryophyta</taxon>
        <taxon>Tracheophyta</taxon>
        <taxon>Spermatophyta</taxon>
        <taxon>Magnoliopsida</taxon>
        <taxon>eudicotyledons</taxon>
        <taxon>Gunneridae</taxon>
        <taxon>Pentapetalae</taxon>
        <taxon>asterids</taxon>
        <taxon>campanulids</taxon>
        <taxon>Asterales</taxon>
        <taxon>Asteraceae</taxon>
        <taxon>Asteroideae</taxon>
        <taxon>Anthemideae</taxon>
        <taxon>Artemisiinae</taxon>
        <taxon>Artemisia</taxon>
    </lineage>
</organism>
<protein>
    <recommendedName>
        <fullName evidence="4">Ulp1 protease family, C-terminal catalytic domain-containing protein</fullName>
    </recommendedName>
</protein>
<feature type="region of interest" description="Disordered" evidence="1">
    <location>
        <begin position="245"/>
        <end position="270"/>
    </location>
</feature>
<comment type="caution">
    <text evidence="2">The sequence shown here is derived from an EMBL/GenBank/DDBJ whole genome shotgun (WGS) entry which is preliminary data.</text>
</comment>
<reference evidence="2 3" key="1">
    <citation type="journal article" date="2018" name="Mol. Plant">
        <title>The genome of Artemisia annua provides insight into the evolution of Asteraceae family and artemisinin biosynthesis.</title>
        <authorList>
            <person name="Shen Q."/>
            <person name="Zhang L."/>
            <person name="Liao Z."/>
            <person name="Wang S."/>
            <person name="Yan T."/>
            <person name="Shi P."/>
            <person name="Liu M."/>
            <person name="Fu X."/>
            <person name="Pan Q."/>
            <person name="Wang Y."/>
            <person name="Lv Z."/>
            <person name="Lu X."/>
            <person name="Zhang F."/>
            <person name="Jiang W."/>
            <person name="Ma Y."/>
            <person name="Chen M."/>
            <person name="Hao X."/>
            <person name="Li L."/>
            <person name="Tang Y."/>
            <person name="Lv G."/>
            <person name="Zhou Y."/>
            <person name="Sun X."/>
            <person name="Brodelius P.E."/>
            <person name="Rose J.K.C."/>
            <person name="Tang K."/>
        </authorList>
    </citation>
    <scope>NUCLEOTIDE SEQUENCE [LARGE SCALE GENOMIC DNA]</scope>
    <source>
        <strain evidence="3">cv. Huhao1</strain>
        <tissue evidence="2">Leaf</tissue>
    </source>
</reference>
<dbReference type="OrthoDB" id="1728300at2759"/>
<dbReference type="Proteomes" id="UP000245207">
    <property type="component" value="Unassembled WGS sequence"/>
</dbReference>
<keyword evidence="3" id="KW-1185">Reference proteome</keyword>
<feature type="compositionally biased region" description="Basic residues" evidence="1">
    <location>
        <begin position="245"/>
        <end position="254"/>
    </location>
</feature>
<evidence type="ECO:0008006" key="4">
    <source>
        <dbReference type="Google" id="ProtNLM"/>
    </source>
</evidence>
<sequence length="270" mass="32012">MNGQSLAPGLKIETLVIDTFASILNYEEWLSDKEIKRHYFYISMMQLPGIIQDEPECMLTKIDKQYDEFAKMITIQMEDDIRKLQFEDVNLVFFPIISHDHYYLIVFNIMKGTSVIIDNSDSDATYEGKYKENYEFVRGVFAKHLSTYQHPKGDELMNQKRKPTILNMSWKTKKEKIDCGLYMMPHMEHYHGKSATKWDTGILKEKDINHKMQINNLRAKYVAKMMLHEVNDNKKNDVRLRIKVCSRKPRRRRSKEAGRGSNKEKDRKTR</sequence>
<feature type="compositionally biased region" description="Basic and acidic residues" evidence="1">
    <location>
        <begin position="255"/>
        <end position="270"/>
    </location>
</feature>
<dbReference type="STRING" id="35608.A0A2U1KWU7"/>